<dbReference type="EMBL" id="FWWU01000009">
    <property type="protein sequence ID" value="SMB91146.1"/>
    <property type="molecule type" value="Genomic_DNA"/>
</dbReference>
<dbReference type="AlphaFoldDB" id="A0A1W1VCV2"/>
<keyword evidence="2" id="KW-1185">Reference proteome</keyword>
<dbReference type="Proteomes" id="UP000192582">
    <property type="component" value="Unassembled WGS sequence"/>
</dbReference>
<evidence type="ECO:0000313" key="2">
    <source>
        <dbReference type="Proteomes" id="UP000192582"/>
    </source>
</evidence>
<organism evidence="1 2">
    <name type="scientific">Deinococcus hopiensis KR-140</name>
    <dbReference type="NCBI Taxonomy" id="695939"/>
    <lineage>
        <taxon>Bacteria</taxon>
        <taxon>Thermotogati</taxon>
        <taxon>Deinococcota</taxon>
        <taxon>Deinococci</taxon>
        <taxon>Deinococcales</taxon>
        <taxon>Deinococcaceae</taxon>
        <taxon>Deinococcus</taxon>
    </lineage>
</organism>
<reference evidence="1 2" key="1">
    <citation type="submission" date="2017-04" db="EMBL/GenBank/DDBJ databases">
        <authorList>
            <person name="Afonso C.L."/>
            <person name="Miller P.J."/>
            <person name="Scott M.A."/>
            <person name="Spackman E."/>
            <person name="Goraichik I."/>
            <person name="Dimitrov K.M."/>
            <person name="Suarez D.L."/>
            <person name="Swayne D.E."/>
        </authorList>
    </citation>
    <scope>NUCLEOTIDE SEQUENCE [LARGE SCALE GENOMIC DNA]</scope>
    <source>
        <strain evidence="1 2">KR-140</strain>
    </source>
</reference>
<dbReference type="RefSeq" id="WP_084048574.1">
    <property type="nucleotide sequence ID" value="NZ_FWWU01000009.1"/>
</dbReference>
<accession>A0A1W1VCV2</accession>
<evidence type="ECO:0000313" key="1">
    <source>
        <dbReference type="EMBL" id="SMB91146.1"/>
    </source>
</evidence>
<proteinExistence type="predicted"/>
<protein>
    <submittedName>
        <fullName evidence="1">Uncharacterized protein</fullName>
    </submittedName>
</protein>
<gene>
    <name evidence="1" type="ORF">SAMN00790413_01009</name>
</gene>
<name>A0A1W1VCV2_9DEIO</name>
<sequence length="64" mass="7277">MDFFLPDTHLMRIKHLNEGQTELTMVLEIGRLEVGDLLIGSTDTWKVTKVLPSIGEVRVQVRKA</sequence>